<dbReference type="Proteomes" id="UP000502756">
    <property type="component" value="Chromosome"/>
</dbReference>
<accession>A0A6M5YD64</accession>
<reference evidence="1 2" key="1">
    <citation type="submission" date="2020-05" db="EMBL/GenBank/DDBJ databases">
        <title>Genome sequencing of Spirosoma sp. TS118.</title>
        <authorList>
            <person name="Lee J.-H."/>
            <person name="Jeong S."/>
            <person name="Zhao L."/>
            <person name="Jung J.-H."/>
            <person name="Kim M.-K."/>
            <person name="Lim S."/>
        </authorList>
    </citation>
    <scope>NUCLEOTIDE SEQUENCE [LARGE SCALE GENOMIC DNA]</scope>
    <source>
        <strain evidence="1 2">TS118</strain>
    </source>
</reference>
<proteinExistence type="predicted"/>
<evidence type="ECO:0000313" key="2">
    <source>
        <dbReference type="Proteomes" id="UP000502756"/>
    </source>
</evidence>
<gene>
    <name evidence="1" type="ORF">HNV11_18685</name>
</gene>
<dbReference type="EMBL" id="CP053435">
    <property type="protein sequence ID" value="QJW91256.1"/>
    <property type="molecule type" value="Genomic_DNA"/>
</dbReference>
<keyword evidence="2" id="KW-1185">Reference proteome</keyword>
<sequence length="218" mass="25528">MKTKRLLTNTDRIIFRNAFLKNNGTSIKTDYLQNSEVWGCYLNDHLVAGFIINRTLPLRYLEHFSEAFGQELLRSHQLNNVTEVTCIWHARDRPFPVFAKAELYLQSVLKAVTWQSWLANTTILGGSFEAKVARRQRTLLCHLLFQETIEVNGQLKNAQLYYAHAQLVVFRFPIAISRMLIEEIKKSLSTRIQQLQKQWRQLIFNFLTKSRKVTPKNS</sequence>
<organism evidence="1 2">
    <name type="scientific">Spirosoma taeanense</name>
    <dbReference type="NCBI Taxonomy" id="2735870"/>
    <lineage>
        <taxon>Bacteria</taxon>
        <taxon>Pseudomonadati</taxon>
        <taxon>Bacteroidota</taxon>
        <taxon>Cytophagia</taxon>
        <taxon>Cytophagales</taxon>
        <taxon>Cytophagaceae</taxon>
        <taxon>Spirosoma</taxon>
    </lineage>
</organism>
<dbReference type="AlphaFoldDB" id="A0A6M5YD64"/>
<evidence type="ECO:0000313" key="1">
    <source>
        <dbReference type="EMBL" id="QJW91256.1"/>
    </source>
</evidence>
<dbReference type="RefSeq" id="WP_171741103.1">
    <property type="nucleotide sequence ID" value="NZ_CP053435.1"/>
</dbReference>
<name>A0A6M5YD64_9BACT</name>
<dbReference type="KEGG" id="stae:HNV11_18685"/>
<protein>
    <submittedName>
        <fullName evidence="1">Uncharacterized protein</fullName>
    </submittedName>
</protein>